<evidence type="ECO:0000256" key="9">
    <source>
        <dbReference type="RuleBase" id="RU003691"/>
    </source>
</evidence>
<dbReference type="InterPro" id="IPR023753">
    <property type="entry name" value="FAD/NAD-binding_dom"/>
</dbReference>
<dbReference type="Gene3D" id="3.30.390.30">
    <property type="match status" value="1"/>
</dbReference>
<comment type="caution">
    <text evidence="12">The sequence shown here is derived from an EMBL/GenBank/DDBJ whole genome shotgun (WGS) entry which is preliminary data.</text>
</comment>
<evidence type="ECO:0000259" key="11">
    <source>
        <dbReference type="Pfam" id="PF07992"/>
    </source>
</evidence>
<evidence type="ECO:0000259" key="10">
    <source>
        <dbReference type="Pfam" id="PF02852"/>
    </source>
</evidence>
<keyword evidence="7" id="KW-1015">Disulfide bond</keyword>
<evidence type="ECO:0000256" key="4">
    <source>
        <dbReference type="ARBA" id="ARBA00022827"/>
    </source>
</evidence>
<name>A0ABP7CGR7_9ACTN</name>
<dbReference type="Pfam" id="PF07992">
    <property type="entry name" value="Pyr_redox_2"/>
    <property type="match status" value="1"/>
</dbReference>
<evidence type="ECO:0000256" key="6">
    <source>
        <dbReference type="ARBA" id="ARBA00023002"/>
    </source>
</evidence>
<organism evidence="12 13">
    <name type="scientific">Nonomuraea antimicrobica</name>
    <dbReference type="NCBI Taxonomy" id="561173"/>
    <lineage>
        <taxon>Bacteria</taxon>
        <taxon>Bacillati</taxon>
        <taxon>Actinomycetota</taxon>
        <taxon>Actinomycetes</taxon>
        <taxon>Streptosporangiales</taxon>
        <taxon>Streptosporangiaceae</taxon>
        <taxon>Nonomuraea</taxon>
    </lineage>
</organism>
<keyword evidence="3 9" id="KW-0285">Flavoprotein</keyword>
<dbReference type="InterPro" id="IPR012999">
    <property type="entry name" value="Pyr_OxRdtase_I_AS"/>
</dbReference>
<keyword evidence="6 9" id="KW-0560">Oxidoreductase</keyword>
<dbReference type="InterPro" id="IPR004099">
    <property type="entry name" value="Pyr_nucl-diS_OxRdtase_dimer"/>
</dbReference>
<keyword evidence="4 9" id="KW-0274">FAD</keyword>
<evidence type="ECO:0000313" key="12">
    <source>
        <dbReference type="EMBL" id="GAA3690270.1"/>
    </source>
</evidence>
<dbReference type="PRINTS" id="PR00411">
    <property type="entry name" value="PNDRDTASEI"/>
</dbReference>
<comment type="cofactor">
    <cofactor evidence="1">
        <name>FAD</name>
        <dbReference type="ChEBI" id="CHEBI:57692"/>
    </cofactor>
</comment>
<dbReference type="InterPro" id="IPR016156">
    <property type="entry name" value="FAD/NAD-linked_Rdtase_dimer_sf"/>
</dbReference>
<dbReference type="PRINTS" id="PR00368">
    <property type="entry name" value="FADPNR"/>
</dbReference>
<dbReference type="Proteomes" id="UP001500902">
    <property type="component" value="Unassembled WGS sequence"/>
</dbReference>
<keyword evidence="5" id="KW-0521">NADP</keyword>
<protein>
    <submittedName>
        <fullName evidence="12">NAD(P)/FAD-dependent oxidoreductase</fullName>
    </submittedName>
</protein>
<gene>
    <name evidence="12" type="ORF">GCM10022224_064630</name>
</gene>
<dbReference type="SUPFAM" id="SSF55424">
    <property type="entry name" value="FAD/NAD-linked reductases, dimerisation (C-terminal) domain"/>
    <property type="match status" value="1"/>
</dbReference>
<proteinExistence type="inferred from homology"/>
<comment type="similarity">
    <text evidence="2 9">Belongs to the class-I pyridine nucleotide-disulfide oxidoreductase family.</text>
</comment>
<dbReference type="Pfam" id="PF02852">
    <property type="entry name" value="Pyr_redox_dim"/>
    <property type="match status" value="1"/>
</dbReference>
<evidence type="ECO:0000256" key="2">
    <source>
        <dbReference type="ARBA" id="ARBA00007532"/>
    </source>
</evidence>
<accession>A0ABP7CGR7</accession>
<dbReference type="EMBL" id="BAAAZP010000116">
    <property type="protein sequence ID" value="GAA3690270.1"/>
    <property type="molecule type" value="Genomic_DNA"/>
</dbReference>
<dbReference type="PROSITE" id="PS00076">
    <property type="entry name" value="PYRIDINE_REDOX_1"/>
    <property type="match status" value="1"/>
</dbReference>
<reference evidence="13" key="1">
    <citation type="journal article" date="2019" name="Int. J. Syst. Evol. Microbiol.">
        <title>The Global Catalogue of Microorganisms (GCM) 10K type strain sequencing project: providing services to taxonomists for standard genome sequencing and annotation.</title>
        <authorList>
            <consortium name="The Broad Institute Genomics Platform"/>
            <consortium name="The Broad Institute Genome Sequencing Center for Infectious Disease"/>
            <person name="Wu L."/>
            <person name="Ma J."/>
        </authorList>
    </citation>
    <scope>NUCLEOTIDE SEQUENCE [LARGE SCALE GENOMIC DNA]</scope>
    <source>
        <strain evidence="13">JCM 16904</strain>
    </source>
</reference>
<keyword evidence="8 9" id="KW-0676">Redox-active center</keyword>
<evidence type="ECO:0000256" key="5">
    <source>
        <dbReference type="ARBA" id="ARBA00022857"/>
    </source>
</evidence>
<dbReference type="PIRSF" id="PIRSF000350">
    <property type="entry name" value="Mercury_reductase_MerA"/>
    <property type="match status" value="1"/>
</dbReference>
<dbReference type="InterPro" id="IPR001100">
    <property type="entry name" value="Pyr_nuc-diS_OxRdtase"/>
</dbReference>
<dbReference type="PANTHER" id="PTHR43014:SF2">
    <property type="entry name" value="MERCURIC REDUCTASE"/>
    <property type="match status" value="1"/>
</dbReference>
<evidence type="ECO:0000256" key="3">
    <source>
        <dbReference type="ARBA" id="ARBA00022630"/>
    </source>
</evidence>
<dbReference type="InterPro" id="IPR036188">
    <property type="entry name" value="FAD/NAD-bd_sf"/>
</dbReference>
<sequence>MDEIDVIVIGAGPAGESAAARCADGGLSVALVEQRLVGGECLYYGCIPSKALIRPGDVLAAARRVPGAAQALTGRLDAREAFARRDELVGEWDDAAQLPAFEEKGVLFVRGPGRIADDRVVDVSTSDGGTRRLTARRAVVLATGTSPAIPPIDGLRRGQVWDNQDATAVKELPERLLVIGGGFIGAEMTQAFRRLGCTQVTVVEEAERLLVAEEPFAGEQVREAFEAEGVDVVTGVRVTAVEQRDTDGPLTATLGDGRRVTADEILVAVGRRAETEGLGLEAIGLTPGGFVEVDGWMRATGVPGGWLYAVGDCNGRALLTHMGKYQGRLAADVIMGKDVPESTTVVPRVTFTDPQVCAVGLTERQARERGLPVRTVTTGTGDVDGAHVLGVGITGTCKLVVDDDRKVLVGATFVGPGMQELLHSATIAIVGELPLATLWQAVPPFPTVSEVWLRLLEAYGL</sequence>
<dbReference type="Gene3D" id="3.50.50.60">
    <property type="entry name" value="FAD/NAD(P)-binding domain"/>
    <property type="match status" value="2"/>
</dbReference>
<feature type="domain" description="FAD/NAD(P)-binding" evidence="11">
    <location>
        <begin position="5"/>
        <end position="326"/>
    </location>
</feature>
<dbReference type="SUPFAM" id="SSF51905">
    <property type="entry name" value="FAD/NAD(P)-binding domain"/>
    <property type="match status" value="1"/>
</dbReference>
<keyword evidence="13" id="KW-1185">Reference proteome</keyword>
<feature type="domain" description="Pyridine nucleotide-disulphide oxidoreductase dimerisation" evidence="10">
    <location>
        <begin position="346"/>
        <end position="452"/>
    </location>
</feature>
<evidence type="ECO:0000256" key="7">
    <source>
        <dbReference type="ARBA" id="ARBA00023157"/>
    </source>
</evidence>
<dbReference type="PANTHER" id="PTHR43014">
    <property type="entry name" value="MERCURIC REDUCTASE"/>
    <property type="match status" value="1"/>
</dbReference>
<evidence type="ECO:0000256" key="8">
    <source>
        <dbReference type="ARBA" id="ARBA00023284"/>
    </source>
</evidence>
<evidence type="ECO:0000313" key="13">
    <source>
        <dbReference type="Proteomes" id="UP001500902"/>
    </source>
</evidence>
<evidence type="ECO:0000256" key="1">
    <source>
        <dbReference type="ARBA" id="ARBA00001974"/>
    </source>
</evidence>